<evidence type="ECO:0000313" key="3">
    <source>
        <dbReference type="EMBL" id="EBP0987466.1"/>
    </source>
</evidence>
<name>A0A5U2LVS5_SALER</name>
<dbReference type="AlphaFoldDB" id="A0A5U2LVS5"/>
<feature type="region of interest" description="Disordered" evidence="1">
    <location>
        <begin position="134"/>
        <end position="153"/>
    </location>
</feature>
<accession>A0A5U2LVS5</accession>
<evidence type="ECO:0000256" key="1">
    <source>
        <dbReference type="SAM" id="MobiDB-lite"/>
    </source>
</evidence>
<reference evidence="3" key="1">
    <citation type="submission" date="2018-07" db="EMBL/GenBank/DDBJ databases">
        <authorList>
            <consortium name="GenomeTrakr network: Whole genome sequencing for foodborne pathogen traceback"/>
        </authorList>
    </citation>
    <scope>NUCLEOTIDE SEQUENCE</scope>
    <source>
        <strain evidence="3">FNE0169</strain>
    </source>
</reference>
<organism evidence="3">
    <name type="scientific">Salmonella enterica</name>
    <name type="common">Salmonella choleraesuis</name>
    <dbReference type="NCBI Taxonomy" id="28901"/>
    <lineage>
        <taxon>Bacteria</taxon>
        <taxon>Pseudomonadati</taxon>
        <taxon>Pseudomonadota</taxon>
        <taxon>Gammaproteobacteria</taxon>
        <taxon>Enterobacterales</taxon>
        <taxon>Enterobacteriaceae</taxon>
        <taxon>Salmonella</taxon>
    </lineage>
</organism>
<feature type="transmembrane region" description="Helical" evidence="2">
    <location>
        <begin position="54"/>
        <end position="70"/>
    </location>
</feature>
<keyword evidence="2" id="KW-0812">Transmembrane</keyword>
<gene>
    <name evidence="3" type="ORF">LB15_22205</name>
</gene>
<keyword evidence="2" id="KW-0472">Membrane</keyword>
<keyword evidence="2" id="KW-1133">Transmembrane helix</keyword>
<evidence type="ECO:0000256" key="2">
    <source>
        <dbReference type="SAM" id="Phobius"/>
    </source>
</evidence>
<feature type="transmembrane region" description="Helical" evidence="2">
    <location>
        <begin position="29"/>
        <end position="48"/>
    </location>
</feature>
<dbReference type="EMBL" id="AAGKQC010000030">
    <property type="protein sequence ID" value="EBP0987466.1"/>
    <property type="molecule type" value="Genomic_DNA"/>
</dbReference>
<sequence length="153" mass="17816">MKTNENLLNSIGKSIRMWRDNCFPPFQRAYGTWLLVLVSVNAGIWFYITSDWSVQFVGNIAGFLVFPMLGRKVFTKRARSWQEELDIKLAKYKPHNIAAWRELQAYALESNTLSSQIVERWYFKEREFIKTAQKGKPGSSELKFLKNNTGSKP</sequence>
<comment type="caution">
    <text evidence="3">The sequence shown here is derived from an EMBL/GenBank/DDBJ whole genome shotgun (WGS) entry which is preliminary data.</text>
</comment>
<protein>
    <submittedName>
        <fullName evidence="3">Uncharacterized protein</fullName>
    </submittedName>
</protein>
<proteinExistence type="predicted"/>